<accession>A0A9W7FZJ4</accession>
<evidence type="ECO:0000256" key="9">
    <source>
        <dbReference type="ARBA" id="ARBA00022968"/>
    </source>
</evidence>
<dbReference type="GO" id="GO:0046872">
    <property type="term" value="F:metal ion binding"/>
    <property type="evidence" value="ECO:0007669"/>
    <property type="project" value="UniProtKB-KW"/>
</dbReference>
<evidence type="ECO:0000313" key="17">
    <source>
        <dbReference type="EMBL" id="GMI24711.1"/>
    </source>
</evidence>
<keyword evidence="7" id="KW-0812">Transmembrane</keyword>
<dbReference type="InterPro" id="IPR004139">
    <property type="entry name" value="Glyco_trans_13"/>
</dbReference>
<keyword evidence="8" id="KW-0479">Metal-binding</keyword>
<keyword evidence="10" id="KW-1133">Transmembrane helix</keyword>
<comment type="caution">
    <text evidence="17">The sequence shown here is derived from an EMBL/GenBank/DDBJ whole genome shotgun (WGS) entry which is preliminary data.</text>
</comment>
<comment type="pathway">
    <text evidence="3">Protein modification; protein glycosylation.</text>
</comment>
<dbReference type="InterPro" id="IPR029044">
    <property type="entry name" value="Nucleotide-diphossugar_trans"/>
</dbReference>
<dbReference type="GO" id="GO:0003827">
    <property type="term" value="F:alpha-1,3-mannosylglycoprotein 2-beta-N-acetylglucosaminyltransferase activity"/>
    <property type="evidence" value="ECO:0007669"/>
    <property type="project" value="UniProtKB-EC"/>
</dbReference>
<dbReference type="Pfam" id="PF03071">
    <property type="entry name" value="GNT-I"/>
    <property type="match status" value="1"/>
</dbReference>
<evidence type="ECO:0000256" key="5">
    <source>
        <dbReference type="ARBA" id="ARBA00022676"/>
    </source>
</evidence>
<evidence type="ECO:0000256" key="4">
    <source>
        <dbReference type="ARBA" id="ARBA00006492"/>
    </source>
</evidence>
<dbReference type="OrthoDB" id="440755at2759"/>
<gene>
    <name evidence="17" type="ORF">TrCOL_g7130</name>
</gene>
<evidence type="ECO:0000256" key="2">
    <source>
        <dbReference type="ARBA" id="ARBA00004323"/>
    </source>
</evidence>
<keyword evidence="9" id="KW-0735">Signal-anchor</keyword>
<comment type="catalytic activity">
    <reaction evidence="16">
        <text>N(4)-(alpha-D-Man-(1-&gt;3)-[alpha-D-Man-(1-&gt;3)-[alpha-D-Man-(1-&gt;6)]-alpha-D-Man-(1-&gt;6)]-beta-D-Man-(1-&gt;4)-beta-D-GlcNAc-(1-&gt;4)-beta-D-GlcNAc)-L-asparaginyl-[protein] (N-glucan mannose isomer 5A1,2) + UDP-N-acetyl-alpha-D-glucosamine = N(4)-{beta-D-GlcNAc-(1-&gt;2)-alpha-D-Man-(1-&gt;3)-[alpha-D-Man-(1-&gt;3)-[alpha-D-Man-(1-&gt;6)]-alpha-D-Man-(1-&gt;6)]-beta-D-Man-(1-&gt;4)-beta-D-GlcNAc-(1-&gt;4)-beta-D-GlcNAc}-L-asparaginyl-[protein] + UDP + H(+)</text>
        <dbReference type="Rhea" id="RHEA:11456"/>
        <dbReference type="Rhea" id="RHEA-COMP:14367"/>
        <dbReference type="Rhea" id="RHEA-COMP:14368"/>
        <dbReference type="ChEBI" id="CHEBI:15378"/>
        <dbReference type="ChEBI" id="CHEBI:57705"/>
        <dbReference type="ChEBI" id="CHEBI:58223"/>
        <dbReference type="ChEBI" id="CHEBI:59087"/>
        <dbReference type="ChEBI" id="CHEBI:60625"/>
        <dbReference type="EC" id="2.4.1.101"/>
    </reaction>
</comment>
<name>A0A9W7FZJ4_9STRA</name>
<keyword evidence="13" id="KW-0464">Manganese</keyword>
<evidence type="ECO:0000256" key="10">
    <source>
        <dbReference type="ARBA" id="ARBA00022989"/>
    </source>
</evidence>
<evidence type="ECO:0000256" key="16">
    <source>
        <dbReference type="ARBA" id="ARBA00049421"/>
    </source>
</evidence>
<dbReference type="InterPro" id="IPR052261">
    <property type="entry name" value="Glycosyltransferase_13"/>
</dbReference>
<evidence type="ECO:0000256" key="13">
    <source>
        <dbReference type="ARBA" id="ARBA00023211"/>
    </source>
</evidence>
<dbReference type="EC" id="2.4.1.101" evidence="14"/>
<evidence type="ECO:0000256" key="14">
    <source>
        <dbReference type="ARBA" id="ARBA00038949"/>
    </source>
</evidence>
<dbReference type="Gene3D" id="3.90.550.10">
    <property type="entry name" value="Spore Coat Polysaccharide Biosynthesis Protein SpsA, Chain A"/>
    <property type="match status" value="1"/>
</dbReference>
<keyword evidence="18" id="KW-1185">Reference proteome</keyword>
<evidence type="ECO:0000313" key="18">
    <source>
        <dbReference type="Proteomes" id="UP001165065"/>
    </source>
</evidence>
<reference evidence="18" key="1">
    <citation type="journal article" date="2023" name="Commun. Biol.">
        <title>Genome analysis of Parmales, the sister group of diatoms, reveals the evolutionary specialization of diatoms from phago-mixotrophs to photoautotrophs.</title>
        <authorList>
            <person name="Ban H."/>
            <person name="Sato S."/>
            <person name="Yoshikawa S."/>
            <person name="Yamada K."/>
            <person name="Nakamura Y."/>
            <person name="Ichinomiya M."/>
            <person name="Sato N."/>
            <person name="Blanc-Mathieu R."/>
            <person name="Endo H."/>
            <person name="Kuwata A."/>
            <person name="Ogata H."/>
        </authorList>
    </citation>
    <scope>NUCLEOTIDE SEQUENCE [LARGE SCALE GENOMIC DNA]</scope>
</reference>
<evidence type="ECO:0000256" key="15">
    <source>
        <dbReference type="ARBA" id="ARBA00041712"/>
    </source>
</evidence>
<evidence type="ECO:0000256" key="12">
    <source>
        <dbReference type="ARBA" id="ARBA00023136"/>
    </source>
</evidence>
<organism evidence="17 18">
    <name type="scientific">Triparma columacea</name>
    <dbReference type="NCBI Taxonomy" id="722753"/>
    <lineage>
        <taxon>Eukaryota</taxon>
        <taxon>Sar</taxon>
        <taxon>Stramenopiles</taxon>
        <taxon>Ochrophyta</taxon>
        <taxon>Bolidophyceae</taxon>
        <taxon>Parmales</taxon>
        <taxon>Triparmaceae</taxon>
        <taxon>Triparma</taxon>
    </lineage>
</organism>
<comment type="cofactor">
    <cofactor evidence="1">
        <name>Mn(2+)</name>
        <dbReference type="ChEBI" id="CHEBI:29035"/>
    </cofactor>
</comment>
<dbReference type="EMBL" id="BRYA01000591">
    <property type="protein sequence ID" value="GMI24711.1"/>
    <property type="molecule type" value="Genomic_DNA"/>
</dbReference>
<comment type="subcellular location">
    <subcellularLocation>
        <location evidence="2">Golgi apparatus membrane</location>
        <topology evidence="2">Single-pass type II membrane protein</topology>
    </subcellularLocation>
</comment>
<dbReference type="PANTHER" id="PTHR10468">
    <property type="entry name" value="PROTEIN O-LINKED-MANNOSE BETA-1,2-N-ACETYLGLUCOSAMINYLTRANSFERASE 1/ALPHA-1,3-MANNOSYL-GLYCOPROTEIN 2-BETA-N-ACETYLGLUCOSAMINYLTRANSFERASE"/>
    <property type="match status" value="1"/>
</dbReference>
<evidence type="ECO:0000256" key="11">
    <source>
        <dbReference type="ARBA" id="ARBA00023034"/>
    </source>
</evidence>
<evidence type="ECO:0000256" key="6">
    <source>
        <dbReference type="ARBA" id="ARBA00022679"/>
    </source>
</evidence>
<dbReference type="Gene3D" id="3.10.180.20">
    <property type="entry name" value="N-Acetylglucosaminyltransferase I, Domain 2"/>
    <property type="match status" value="1"/>
</dbReference>
<protein>
    <recommendedName>
        <fullName evidence="14">alpha-1,3-mannosyl-glycoprotein 2-beta-N-acetylglucosaminyltransferase</fullName>
        <ecNumber evidence="14">2.4.1.101</ecNumber>
    </recommendedName>
    <alternativeName>
        <fullName evidence="15">N-glycosyl-oligosaccharide-glycoprotein N-acetylglucosaminyltransferase I</fullName>
    </alternativeName>
</protein>
<dbReference type="Proteomes" id="UP001165065">
    <property type="component" value="Unassembled WGS sequence"/>
</dbReference>
<proteinExistence type="inferred from homology"/>
<sequence length="519" mass="57709">MPSAATACHSMKVRDLLILIVITVVLFVSGIFDISAGPSSEDLSGGNLRGRMNKELLHLKLEEVAELRGRLNMADPSNNANLDAWKQALKERDEIIVRMQVEEVQRGESILDLESKVKASKLGGGSAVAGSLGGGGASGGAGAAHPDPVILQDNPATANTANAAVPDASISDFARTTTLLIYTYKRADYLHRTLSTIKDLIPKGMSILISQDGNEREVNSKVDEFTGIFAKQGNELRHAKHTQKSGENGYQLLSQHYGFGLREVFQKSSSKEAKRVIILEEDIQVAVDFFKMFEALAPMLDDPRENLLCASAWNDNGMRGYVEDSKKLVRSDFFPGLGWMMTREVWEDLSPKWPRGYWDDWLREPVQRKGRDTIRPEVSRTFHFGQKGGTSNNVYSKYLDSIELNEEDVEWREQDLSYLRKDIYDGEFERRVEAAQLVTAEAVSRGIGGDSPLRVEYIGLTEGPSCFARIANKLGIMDNIKANVPRTAYFGIVEYKIKGKTIFVTPPLGEILWDRRQGG</sequence>
<evidence type="ECO:0000256" key="1">
    <source>
        <dbReference type="ARBA" id="ARBA00001936"/>
    </source>
</evidence>
<keyword evidence="6" id="KW-0808">Transferase</keyword>
<evidence type="ECO:0000256" key="7">
    <source>
        <dbReference type="ARBA" id="ARBA00022692"/>
    </source>
</evidence>
<dbReference type="GO" id="GO:0000139">
    <property type="term" value="C:Golgi membrane"/>
    <property type="evidence" value="ECO:0007669"/>
    <property type="project" value="UniProtKB-SubCell"/>
</dbReference>
<keyword evidence="12" id="KW-0472">Membrane</keyword>
<dbReference type="SUPFAM" id="SSF53448">
    <property type="entry name" value="Nucleotide-diphospho-sugar transferases"/>
    <property type="match status" value="1"/>
</dbReference>
<comment type="similarity">
    <text evidence="4">Belongs to the glycosyltransferase 13 family.</text>
</comment>
<keyword evidence="5" id="KW-0328">Glycosyltransferase</keyword>
<dbReference type="AlphaFoldDB" id="A0A9W7FZJ4"/>
<dbReference type="FunFam" id="3.90.550.10:FF:000252">
    <property type="entry name" value="Protein O-linked-mannose beta-1,2-N-acetylglucosaminyltransferase 1"/>
    <property type="match status" value="1"/>
</dbReference>
<keyword evidence="11" id="KW-0333">Golgi apparatus</keyword>
<evidence type="ECO:0000256" key="3">
    <source>
        <dbReference type="ARBA" id="ARBA00004922"/>
    </source>
</evidence>
<dbReference type="PANTHER" id="PTHR10468:SF0">
    <property type="entry name" value="ALPHA-1,3-MANNOSYL-GLYCOPROTEIN 2-BETA-N-ACETYLGLUCOSAMINYLTRANSFERASE"/>
    <property type="match status" value="1"/>
</dbReference>
<evidence type="ECO:0000256" key="8">
    <source>
        <dbReference type="ARBA" id="ARBA00022723"/>
    </source>
</evidence>